<dbReference type="PANTHER" id="PTHR48098:SF1">
    <property type="entry name" value="DIACYLGLYCEROL ACYLTRANSFERASE_MYCOLYLTRANSFERASE AG85A"/>
    <property type="match status" value="1"/>
</dbReference>
<dbReference type="Pfam" id="PF00756">
    <property type="entry name" value="Esterase"/>
    <property type="match status" value="1"/>
</dbReference>
<dbReference type="InterPro" id="IPR000801">
    <property type="entry name" value="Esterase-like"/>
</dbReference>
<feature type="signal peptide" evidence="1">
    <location>
        <begin position="1"/>
        <end position="18"/>
    </location>
</feature>
<dbReference type="SUPFAM" id="SSF53474">
    <property type="entry name" value="alpha/beta-Hydrolases"/>
    <property type="match status" value="1"/>
</dbReference>
<dbReference type="EMBL" id="SMFL01000001">
    <property type="protein sequence ID" value="TDE18681.1"/>
    <property type="molecule type" value="Genomic_DNA"/>
</dbReference>
<dbReference type="InterPro" id="IPR029058">
    <property type="entry name" value="AB_hydrolase_fold"/>
</dbReference>
<dbReference type="OrthoDB" id="9803578at2"/>
<evidence type="ECO:0000256" key="1">
    <source>
        <dbReference type="SAM" id="SignalP"/>
    </source>
</evidence>
<proteinExistence type="predicted"/>
<dbReference type="Gene3D" id="3.40.50.1820">
    <property type="entry name" value="alpha/beta hydrolase"/>
    <property type="match status" value="1"/>
</dbReference>
<comment type="caution">
    <text evidence="2">The sequence shown here is derived from an EMBL/GenBank/DDBJ whole genome shotgun (WGS) entry which is preliminary data.</text>
</comment>
<organism evidence="2 3">
    <name type="scientific">Dyadobacter psychrotolerans</name>
    <dbReference type="NCBI Taxonomy" id="2541721"/>
    <lineage>
        <taxon>Bacteria</taxon>
        <taxon>Pseudomonadati</taxon>
        <taxon>Bacteroidota</taxon>
        <taxon>Cytophagia</taxon>
        <taxon>Cytophagales</taxon>
        <taxon>Spirosomataceae</taxon>
        <taxon>Dyadobacter</taxon>
    </lineage>
</organism>
<evidence type="ECO:0000313" key="3">
    <source>
        <dbReference type="Proteomes" id="UP000294850"/>
    </source>
</evidence>
<dbReference type="RefSeq" id="WP_131956762.1">
    <property type="nucleotide sequence ID" value="NZ_SMFL01000001.1"/>
</dbReference>
<dbReference type="AlphaFoldDB" id="A0A4R5E1N7"/>
<protein>
    <submittedName>
        <fullName evidence="2">Esterase family protein</fullName>
    </submittedName>
</protein>
<reference evidence="2 3" key="1">
    <citation type="submission" date="2019-03" db="EMBL/GenBank/DDBJ databases">
        <title>Dyadobacter AR-3-6 sp. nov., isolated from arctic soil.</title>
        <authorList>
            <person name="Chaudhary D.K."/>
        </authorList>
    </citation>
    <scope>NUCLEOTIDE SEQUENCE [LARGE SCALE GENOMIC DNA]</scope>
    <source>
        <strain evidence="2 3">AR-3-6</strain>
    </source>
</reference>
<dbReference type="InterPro" id="IPR050583">
    <property type="entry name" value="Mycobacterial_A85_antigen"/>
</dbReference>
<sequence length="290" mass="33233">MKKFLCSFLLFISFFANAQQGLIKESLKVKSKLMGKEMKYSIYLPSDYDKNNRSYPVLYLLHGYSDDETGWPQFGNSGMIADQSINGGDAPAMIIVMPDAEVTWYMNSYDGKIRYEDFFISEFIPFIESTYRARAKKEFRAVAGLSMGGYGTLLFAMKHPELFATAAPLSAAVRTDGEMTSMEDDRWESRYKMLYGPNLKGNARLTDHYYRNSILKIIETTPAEKLKSVKYYIDCGDDDHLIKGNMVLHASLIDKGVPHEFRVRDGGHTWPYWRTALPEVLKFVGQSFRR</sequence>
<keyword evidence="1" id="KW-0732">Signal</keyword>
<accession>A0A4R5E1N7</accession>
<dbReference type="PANTHER" id="PTHR48098">
    <property type="entry name" value="ENTEROCHELIN ESTERASE-RELATED"/>
    <property type="match status" value="1"/>
</dbReference>
<dbReference type="Proteomes" id="UP000294850">
    <property type="component" value="Unassembled WGS sequence"/>
</dbReference>
<gene>
    <name evidence="2" type="ORF">E0F88_03865</name>
</gene>
<feature type="chain" id="PRO_5020230279" evidence="1">
    <location>
        <begin position="19"/>
        <end position="290"/>
    </location>
</feature>
<keyword evidence="3" id="KW-1185">Reference proteome</keyword>
<dbReference type="GO" id="GO:0016747">
    <property type="term" value="F:acyltransferase activity, transferring groups other than amino-acyl groups"/>
    <property type="evidence" value="ECO:0007669"/>
    <property type="project" value="TreeGrafter"/>
</dbReference>
<name>A0A4R5E1N7_9BACT</name>
<evidence type="ECO:0000313" key="2">
    <source>
        <dbReference type="EMBL" id="TDE18681.1"/>
    </source>
</evidence>